<feature type="chain" id="PRO_5038588266" description="Lipoprotein" evidence="1">
    <location>
        <begin position="41"/>
        <end position="263"/>
    </location>
</feature>
<dbReference type="AlphaFoldDB" id="A0A1M4YI62"/>
<name>A0A1M4YI62_9ACTN</name>
<dbReference type="Proteomes" id="UP000184295">
    <property type="component" value="Unassembled WGS sequence"/>
</dbReference>
<proteinExistence type="predicted"/>
<evidence type="ECO:0000313" key="3">
    <source>
        <dbReference type="Proteomes" id="UP000184295"/>
    </source>
</evidence>
<keyword evidence="1" id="KW-0732">Signal</keyword>
<organism evidence="2 3">
    <name type="scientific">Ferrithrix thermotolerans DSM 19514</name>
    <dbReference type="NCBI Taxonomy" id="1121881"/>
    <lineage>
        <taxon>Bacteria</taxon>
        <taxon>Bacillati</taxon>
        <taxon>Actinomycetota</taxon>
        <taxon>Acidimicrobiia</taxon>
        <taxon>Acidimicrobiales</taxon>
        <taxon>Acidimicrobiaceae</taxon>
        <taxon>Ferrithrix</taxon>
    </lineage>
</organism>
<feature type="signal peptide" evidence="1">
    <location>
        <begin position="1"/>
        <end position="40"/>
    </location>
</feature>
<keyword evidence="3" id="KW-1185">Reference proteome</keyword>
<gene>
    <name evidence="2" type="ORF">SAMN02745225_02345</name>
</gene>
<sequence>MYRAQLIVPGRFRFIKRIRRSLMLLAVAAPLMLAACATIAETSTATSRKPERSFSGSDTIVLRTTPPAFAKVDWEKLPLPGKDLVSPGMLPTAFCDMSPVEVWPSKKTVVFYLKGFGNKPLAVLPVRCAAYAQSPISFLVYQGVLGHQPKLLEVLYEGELFKQLLTNGVPTASVAAQKPYPWSGLFIWNGPGGGPGLNRKELSFAVSGRMLTIGGLVVPANGRPPYSGDTTKGYVFAKYSYIWTRGLFRFMSSTAGVPPLVPS</sequence>
<evidence type="ECO:0000256" key="1">
    <source>
        <dbReference type="SAM" id="SignalP"/>
    </source>
</evidence>
<evidence type="ECO:0008006" key="4">
    <source>
        <dbReference type="Google" id="ProtNLM"/>
    </source>
</evidence>
<dbReference type="EMBL" id="FQUL01000072">
    <property type="protein sequence ID" value="SHF05419.1"/>
    <property type="molecule type" value="Genomic_DNA"/>
</dbReference>
<dbReference type="RefSeq" id="WP_072792740.1">
    <property type="nucleotide sequence ID" value="NZ_FQUL01000072.1"/>
</dbReference>
<reference evidence="3" key="1">
    <citation type="submission" date="2016-11" db="EMBL/GenBank/DDBJ databases">
        <authorList>
            <person name="Varghese N."/>
            <person name="Submissions S."/>
        </authorList>
    </citation>
    <scope>NUCLEOTIDE SEQUENCE [LARGE SCALE GENOMIC DNA]</scope>
    <source>
        <strain evidence="3">DSM 19514</strain>
    </source>
</reference>
<accession>A0A1M4YI62</accession>
<evidence type="ECO:0000313" key="2">
    <source>
        <dbReference type="EMBL" id="SHF05419.1"/>
    </source>
</evidence>
<protein>
    <recommendedName>
        <fullName evidence="4">Lipoprotein</fullName>
    </recommendedName>
</protein>